<dbReference type="InterPro" id="IPR004381">
    <property type="entry name" value="Glycerate_kinase"/>
</dbReference>
<dbReference type="SUPFAM" id="SSF110738">
    <property type="entry name" value="Glycerate kinase I"/>
    <property type="match status" value="1"/>
</dbReference>
<name>A0ABT1HFJ7_9NOCA</name>
<comment type="similarity">
    <text evidence="1">Belongs to the glycerate kinase type-1 family.</text>
</comment>
<evidence type="ECO:0000313" key="2">
    <source>
        <dbReference type="EMBL" id="MCP2177014.1"/>
    </source>
</evidence>
<evidence type="ECO:0000256" key="1">
    <source>
        <dbReference type="PIRNR" id="PIRNR006078"/>
    </source>
</evidence>
<dbReference type="PIRSF" id="PIRSF006078">
    <property type="entry name" value="GlxK"/>
    <property type="match status" value="1"/>
</dbReference>
<dbReference type="Proteomes" id="UP001206895">
    <property type="component" value="Unassembled WGS sequence"/>
</dbReference>
<dbReference type="RefSeq" id="WP_253662003.1">
    <property type="nucleotide sequence ID" value="NZ_BAAAJQ010000001.1"/>
</dbReference>
<organism evidence="2 3">
    <name type="scientific">Williamsia maris</name>
    <dbReference type="NCBI Taxonomy" id="72806"/>
    <lineage>
        <taxon>Bacteria</taxon>
        <taxon>Bacillati</taxon>
        <taxon>Actinomycetota</taxon>
        <taxon>Actinomycetes</taxon>
        <taxon>Mycobacteriales</taxon>
        <taxon>Nocardiaceae</taxon>
        <taxon>Williamsia</taxon>
    </lineage>
</organism>
<comment type="caution">
    <text evidence="2">The sequence shown here is derived from an EMBL/GenBank/DDBJ whole genome shotgun (WGS) entry which is preliminary data.</text>
</comment>
<dbReference type="Pfam" id="PF02595">
    <property type="entry name" value="Gly_kinase"/>
    <property type="match status" value="2"/>
</dbReference>
<evidence type="ECO:0000313" key="3">
    <source>
        <dbReference type="Proteomes" id="UP001206895"/>
    </source>
</evidence>
<proteinExistence type="inferred from homology"/>
<dbReference type="PANTHER" id="PTHR21599">
    <property type="entry name" value="GLYCERATE KINASE"/>
    <property type="match status" value="1"/>
</dbReference>
<keyword evidence="1 2" id="KW-0418">Kinase</keyword>
<dbReference type="InterPro" id="IPR018193">
    <property type="entry name" value="Glyc_kinase_flavodox-like_fold"/>
</dbReference>
<dbReference type="PANTHER" id="PTHR21599:SF0">
    <property type="entry name" value="GLYCERATE KINASE"/>
    <property type="match status" value="1"/>
</dbReference>
<keyword evidence="1" id="KW-0808">Transferase</keyword>
<dbReference type="GO" id="GO:0016301">
    <property type="term" value="F:kinase activity"/>
    <property type="evidence" value="ECO:0007669"/>
    <property type="project" value="UniProtKB-KW"/>
</dbReference>
<dbReference type="EMBL" id="JAMTCJ010000003">
    <property type="protein sequence ID" value="MCP2177014.1"/>
    <property type="molecule type" value="Genomic_DNA"/>
</dbReference>
<reference evidence="2 3" key="1">
    <citation type="submission" date="2022-06" db="EMBL/GenBank/DDBJ databases">
        <title>Genomic Encyclopedia of Archaeal and Bacterial Type Strains, Phase II (KMG-II): from individual species to whole genera.</title>
        <authorList>
            <person name="Goeker M."/>
        </authorList>
    </citation>
    <scope>NUCLEOTIDE SEQUENCE [LARGE SCALE GENOMIC DNA]</scope>
    <source>
        <strain evidence="2 3">DSM 44693</strain>
    </source>
</reference>
<protein>
    <submittedName>
        <fullName evidence="2">Glycerate kinase</fullName>
    </submittedName>
</protein>
<accession>A0ABT1HFJ7</accession>
<sequence length="358" mass="35437">MRALIAPDSFGDTLTAVQAADAIATGWARARPDDDLVCAPLSDGGPGFVDVLAARFGRVISTTVPGPLGDPVDARWLIDDTDDTITAYIECAQACGLHQVGTRSPRTAFTASTRGVGDLIAAALAAGATTIVVGLGGSASTDGGAGLIAALAGPGSPDPRAAADRLDGIDLIAASDVDNPLLGPAGAAAVFGPQKGADPDMVATLEDRMVAWNETLISLAGHDVADESGAGAAGGLGAALIALGARRVSGAAVIAAAIGLDDLVAAADLLITGEGKFDRQTLQGKVVSAVAASASAGDLPTVVFAGQVVLTHAELVGAGIAQAHAIVDIAESVQHAMDDAGPLLARLAEQAGLAWRRE</sequence>
<dbReference type="Gene3D" id="3.90.1510.10">
    <property type="entry name" value="Glycerate kinase, domain 2"/>
    <property type="match status" value="2"/>
</dbReference>
<keyword evidence="3" id="KW-1185">Reference proteome</keyword>
<gene>
    <name evidence="2" type="ORF">LX13_002842</name>
</gene>
<dbReference type="InterPro" id="IPR036129">
    <property type="entry name" value="Glycerate_kinase_sf"/>
</dbReference>